<dbReference type="EMBL" id="CALNXI010000044">
    <property type="protein sequence ID" value="CAH3016646.1"/>
    <property type="molecule type" value="Genomic_DNA"/>
</dbReference>
<dbReference type="SUPFAM" id="SSF52058">
    <property type="entry name" value="L domain-like"/>
    <property type="match status" value="1"/>
</dbReference>
<dbReference type="InterPro" id="IPR032675">
    <property type="entry name" value="LRR_dom_sf"/>
</dbReference>
<sequence length="981" mass="110415">MQAFVVDPEKDNFCRYVAYYEDLCSGELLRSRTSQPLHLVEYLDLSNLGLVSLERLELCPKLQTAVLRGNRIEAAPDLRYCPQLWKVDLANNTVRSLEGLFYVAAFGTLILSNNDLDWNELQKIRHVHILDLTLHGNQKLEVDAYYRMHVIDSLPLVWMLDGRIITSAERAQVEQFFKDSALSDRPVRHKLPKNQFVPSALKNISLTGVFGQKREHLMRRFPVKEKINVDLDKRRLLYLAYCLQQEVNLYVKNTVKGKVKPSQLIENLINYRNEDKERCNMLLLMLVASLEFAIPLLLVQQTLNIARLRKIRNVDTMDLFMLPRDIRCRVLSLLLGAVKIERDQHIDGGLYNRLYLCLYDLVADLVRLANGDSISKYQATRKKLDSRKAGYRCLLASEVVQLLCIVPIFFDFIGKDPGVTDLIITATKDSSIAEKIKALSWKIQSEGGAINKVKQETAEYLLECVKAADHPGSGKRSKEDDEVLKSEPPNDGIQPSYVITSKRLVKVSSQERPQSCVGSVWSKLQRCETAGAAKHRTARAASALGVRTRHSVDRRRIRPKSVGRKPGLGDRIEVGHQAFGRLAAIPEPNMGLVQLDTVAAPKFQQADYPISQLDQQFAYVDFADIKWDPFSESWTQIPYAKELKEIQRQRASRSASLDSRNSKGVSQFLSEAIRQNLQLRVDIPEAFNDTVSAHDGESFTQGNTVITDHVRSIVRECLQEADVPWASSTETDVNNNLNYKEEDYWDEREKPISPVDISVVTANIDSESAKDCCLVEDEIESNSKDMDEQGPEQDITLDEDAQDELESAESYLLSQGSPDMEEMVSYTENARINAWRTPEVIKKAANSGVPSRVGSATTRANANAPSSPPPQRPSSPTQPSKIPFKQADRWLAGGRDINSASVKHVSVPLPGWMQGLNVVRRPKSSPVVRGPRQTSSPVSSRTLLTRPNTGRLVRGAAWVQVRGSSPVYGQIQPPRVVVRRR</sequence>
<feature type="region of interest" description="Disordered" evidence="1">
    <location>
        <begin position="469"/>
        <end position="495"/>
    </location>
</feature>
<feature type="region of interest" description="Disordered" evidence="1">
    <location>
        <begin position="844"/>
        <end position="882"/>
    </location>
</feature>
<proteinExistence type="predicted"/>
<feature type="compositionally biased region" description="Basic and acidic residues" evidence="1">
    <location>
        <begin position="476"/>
        <end position="485"/>
    </location>
</feature>
<dbReference type="PANTHER" id="PTHR46759">
    <property type="entry name" value="LEUCINE-RICH REPEAT-CONTAINING PROTEIN 72"/>
    <property type="match status" value="1"/>
</dbReference>
<keyword evidence="3" id="KW-1185">Reference proteome</keyword>
<protein>
    <submittedName>
        <fullName evidence="2">Uncharacterized protein</fullName>
    </submittedName>
</protein>
<gene>
    <name evidence="2" type="ORF">PEVE_00030920</name>
</gene>
<comment type="caution">
    <text evidence="2">The sequence shown here is derived from an EMBL/GenBank/DDBJ whole genome shotgun (WGS) entry which is preliminary data.</text>
</comment>
<dbReference type="InterPro" id="IPR042655">
    <property type="entry name" value="LRC72"/>
</dbReference>
<evidence type="ECO:0000313" key="2">
    <source>
        <dbReference type="EMBL" id="CAH3016646.1"/>
    </source>
</evidence>
<evidence type="ECO:0000256" key="1">
    <source>
        <dbReference type="SAM" id="MobiDB-lite"/>
    </source>
</evidence>
<dbReference type="PANTHER" id="PTHR46759:SF2">
    <property type="match status" value="1"/>
</dbReference>
<dbReference type="Proteomes" id="UP001159427">
    <property type="component" value="Unassembled WGS sequence"/>
</dbReference>
<evidence type="ECO:0000313" key="3">
    <source>
        <dbReference type="Proteomes" id="UP001159427"/>
    </source>
</evidence>
<dbReference type="Gene3D" id="3.80.10.10">
    <property type="entry name" value="Ribonuclease Inhibitor"/>
    <property type="match status" value="1"/>
</dbReference>
<feature type="compositionally biased region" description="Polar residues" evidence="1">
    <location>
        <begin position="933"/>
        <end position="943"/>
    </location>
</feature>
<accession>A0ABN8LHV2</accession>
<reference evidence="2 3" key="1">
    <citation type="submission" date="2022-05" db="EMBL/GenBank/DDBJ databases">
        <authorList>
            <consortium name="Genoscope - CEA"/>
            <person name="William W."/>
        </authorList>
    </citation>
    <scope>NUCLEOTIDE SEQUENCE [LARGE SCALE GENOMIC DNA]</scope>
</reference>
<name>A0ABN8LHV2_9CNID</name>
<feature type="region of interest" description="Disordered" evidence="1">
    <location>
        <begin position="922"/>
        <end position="943"/>
    </location>
</feature>
<organism evidence="2 3">
    <name type="scientific">Porites evermanni</name>
    <dbReference type="NCBI Taxonomy" id="104178"/>
    <lineage>
        <taxon>Eukaryota</taxon>
        <taxon>Metazoa</taxon>
        <taxon>Cnidaria</taxon>
        <taxon>Anthozoa</taxon>
        <taxon>Hexacorallia</taxon>
        <taxon>Scleractinia</taxon>
        <taxon>Fungiina</taxon>
        <taxon>Poritidae</taxon>
        <taxon>Porites</taxon>
    </lineage>
</organism>